<reference evidence="8 9" key="1">
    <citation type="submission" date="2014-02" db="EMBL/GenBank/DDBJ databases">
        <title>The small core and large imbalanced accessory genome model reveals a collaborative survival strategy of Sorangium cellulosum strains in nature.</title>
        <authorList>
            <person name="Han K."/>
            <person name="Peng R."/>
            <person name="Blom J."/>
            <person name="Li Y.-Z."/>
        </authorList>
    </citation>
    <scope>NUCLEOTIDE SEQUENCE [LARGE SCALE GENOMIC DNA]</scope>
    <source>
        <strain evidence="8 9">So0157-18</strain>
    </source>
</reference>
<keyword evidence="3" id="KW-0731">Sigma factor</keyword>
<dbReference type="GO" id="GO:0016987">
    <property type="term" value="F:sigma factor activity"/>
    <property type="evidence" value="ECO:0007669"/>
    <property type="project" value="UniProtKB-KW"/>
</dbReference>
<dbReference type="Pfam" id="PF04542">
    <property type="entry name" value="Sigma70_r2"/>
    <property type="match status" value="1"/>
</dbReference>
<dbReference type="SUPFAM" id="SSF88659">
    <property type="entry name" value="Sigma3 and sigma4 domains of RNA polymerase sigma factors"/>
    <property type="match status" value="1"/>
</dbReference>
<dbReference type="PANTHER" id="PTHR43133:SF8">
    <property type="entry name" value="RNA POLYMERASE SIGMA FACTOR HI_1459-RELATED"/>
    <property type="match status" value="1"/>
</dbReference>
<feature type="domain" description="RNA polymerase sigma factor 70 region 4 type 2" evidence="7">
    <location>
        <begin position="110"/>
        <end position="161"/>
    </location>
</feature>
<accession>A0A150QFX9</accession>
<dbReference type="PANTHER" id="PTHR43133">
    <property type="entry name" value="RNA POLYMERASE ECF-TYPE SIGMA FACTO"/>
    <property type="match status" value="1"/>
</dbReference>
<feature type="domain" description="RNA polymerase sigma-70 region 2" evidence="6">
    <location>
        <begin position="11"/>
        <end position="77"/>
    </location>
</feature>
<dbReference type="Gene3D" id="1.10.1740.10">
    <property type="match status" value="1"/>
</dbReference>
<dbReference type="SUPFAM" id="SSF88946">
    <property type="entry name" value="Sigma2 domain of RNA polymerase sigma factors"/>
    <property type="match status" value="1"/>
</dbReference>
<evidence type="ECO:0000256" key="2">
    <source>
        <dbReference type="ARBA" id="ARBA00023015"/>
    </source>
</evidence>
<keyword evidence="2" id="KW-0805">Transcription regulation</keyword>
<dbReference type="InterPro" id="IPR036388">
    <property type="entry name" value="WH-like_DNA-bd_sf"/>
</dbReference>
<sequence length="181" mass="20533">MSTPDPSFRALYDAHFNFVWCSLRRLGVREADVLDLAQKVFLTAHLKLPEFEGRSLVTTWLFAICQRVASDYRRSARFRREVTTDAAEMDLYGGASEELALRAESRQRAQEAEALLNKLPEPQRLVFVLFELEEMSGQDIADLLGISVGTVRSRLRLAREAFSREVKRLALAQGTGRKEAV</sequence>
<dbReference type="GO" id="GO:0003677">
    <property type="term" value="F:DNA binding"/>
    <property type="evidence" value="ECO:0007669"/>
    <property type="project" value="UniProtKB-KW"/>
</dbReference>
<dbReference type="EMBL" id="JELX01000306">
    <property type="protein sequence ID" value="KYF66840.1"/>
    <property type="molecule type" value="Genomic_DNA"/>
</dbReference>
<keyword evidence="5" id="KW-0804">Transcription</keyword>
<name>A0A150QFX9_SORCE</name>
<dbReference type="CDD" id="cd06171">
    <property type="entry name" value="Sigma70_r4"/>
    <property type="match status" value="1"/>
</dbReference>
<dbReference type="InterPro" id="IPR014284">
    <property type="entry name" value="RNA_pol_sigma-70_dom"/>
</dbReference>
<evidence type="ECO:0000259" key="7">
    <source>
        <dbReference type="Pfam" id="PF08281"/>
    </source>
</evidence>
<evidence type="ECO:0000313" key="8">
    <source>
        <dbReference type="EMBL" id="KYF66840.1"/>
    </source>
</evidence>
<dbReference type="InterPro" id="IPR039425">
    <property type="entry name" value="RNA_pol_sigma-70-like"/>
</dbReference>
<evidence type="ECO:0000256" key="1">
    <source>
        <dbReference type="ARBA" id="ARBA00010641"/>
    </source>
</evidence>
<dbReference type="InterPro" id="IPR013249">
    <property type="entry name" value="RNA_pol_sigma70_r4_t2"/>
</dbReference>
<comment type="similarity">
    <text evidence="1">Belongs to the sigma-70 factor family. ECF subfamily.</text>
</comment>
<dbReference type="Pfam" id="PF08281">
    <property type="entry name" value="Sigma70_r4_2"/>
    <property type="match status" value="1"/>
</dbReference>
<proteinExistence type="inferred from homology"/>
<dbReference type="AlphaFoldDB" id="A0A150QFX9"/>
<evidence type="ECO:0000259" key="6">
    <source>
        <dbReference type="Pfam" id="PF04542"/>
    </source>
</evidence>
<dbReference type="GO" id="GO:0006352">
    <property type="term" value="P:DNA-templated transcription initiation"/>
    <property type="evidence" value="ECO:0007669"/>
    <property type="project" value="InterPro"/>
</dbReference>
<comment type="caution">
    <text evidence="8">The sequence shown here is derived from an EMBL/GenBank/DDBJ whole genome shotgun (WGS) entry which is preliminary data.</text>
</comment>
<evidence type="ECO:0000256" key="4">
    <source>
        <dbReference type="ARBA" id="ARBA00023125"/>
    </source>
</evidence>
<dbReference type="NCBIfam" id="TIGR02937">
    <property type="entry name" value="sigma70-ECF"/>
    <property type="match status" value="1"/>
</dbReference>
<dbReference type="InterPro" id="IPR013324">
    <property type="entry name" value="RNA_pol_sigma_r3/r4-like"/>
</dbReference>
<dbReference type="InterPro" id="IPR013325">
    <property type="entry name" value="RNA_pol_sigma_r2"/>
</dbReference>
<keyword evidence="4" id="KW-0238">DNA-binding</keyword>
<gene>
    <name evidence="8" type="ORF">BE04_26535</name>
</gene>
<dbReference type="Proteomes" id="UP000075604">
    <property type="component" value="Unassembled WGS sequence"/>
</dbReference>
<evidence type="ECO:0000256" key="3">
    <source>
        <dbReference type="ARBA" id="ARBA00023082"/>
    </source>
</evidence>
<protein>
    <submittedName>
        <fullName evidence="8">RNA polymerase subunit sigma</fullName>
    </submittedName>
</protein>
<dbReference type="InterPro" id="IPR007627">
    <property type="entry name" value="RNA_pol_sigma70_r2"/>
</dbReference>
<evidence type="ECO:0000256" key="5">
    <source>
        <dbReference type="ARBA" id="ARBA00023163"/>
    </source>
</evidence>
<dbReference type="Gene3D" id="1.10.10.10">
    <property type="entry name" value="Winged helix-like DNA-binding domain superfamily/Winged helix DNA-binding domain"/>
    <property type="match status" value="1"/>
</dbReference>
<evidence type="ECO:0000313" key="9">
    <source>
        <dbReference type="Proteomes" id="UP000075604"/>
    </source>
</evidence>
<organism evidence="8 9">
    <name type="scientific">Sorangium cellulosum</name>
    <name type="common">Polyangium cellulosum</name>
    <dbReference type="NCBI Taxonomy" id="56"/>
    <lineage>
        <taxon>Bacteria</taxon>
        <taxon>Pseudomonadati</taxon>
        <taxon>Myxococcota</taxon>
        <taxon>Polyangia</taxon>
        <taxon>Polyangiales</taxon>
        <taxon>Polyangiaceae</taxon>
        <taxon>Sorangium</taxon>
    </lineage>
</organism>